<organism evidence="6 7">
    <name type="scientific">Paraoerskovia sediminicola</name>
    <dbReference type="NCBI Taxonomy" id="1138587"/>
    <lineage>
        <taxon>Bacteria</taxon>
        <taxon>Bacillati</taxon>
        <taxon>Actinomycetota</taxon>
        <taxon>Actinomycetes</taxon>
        <taxon>Micrococcales</taxon>
        <taxon>Cellulomonadaceae</taxon>
        <taxon>Paraoerskovia</taxon>
    </lineage>
</organism>
<keyword evidence="2" id="KW-0067">ATP-binding</keyword>
<dbReference type="Proteomes" id="UP001321475">
    <property type="component" value="Chromosome"/>
</dbReference>
<dbReference type="RefSeq" id="WP_286217728.1">
    <property type="nucleotide sequence ID" value="NZ_AP027729.1"/>
</dbReference>
<dbReference type="Gene3D" id="3.90.320.10">
    <property type="match status" value="1"/>
</dbReference>
<accession>A0ABM8G5V2</accession>
<evidence type="ECO:0000313" key="7">
    <source>
        <dbReference type="Proteomes" id="UP001321475"/>
    </source>
</evidence>
<keyword evidence="3" id="KW-0234">DNA repair</keyword>
<reference evidence="7" key="1">
    <citation type="journal article" date="2019" name="Int. J. Syst. Evol. Microbiol.">
        <title>The Global Catalogue of Microorganisms (GCM) 10K type strain sequencing project: providing services to taxonomists for standard genome sequencing and annotation.</title>
        <authorList>
            <consortium name="The Broad Institute Genomics Platform"/>
            <consortium name="The Broad Institute Genome Sequencing Center for Infectious Disease"/>
            <person name="Wu L."/>
            <person name="Ma J."/>
        </authorList>
    </citation>
    <scope>NUCLEOTIDE SEQUENCE [LARGE SCALE GENOMIC DNA]</scope>
    <source>
        <strain evidence="7">NBRC 108565</strain>
    </source>
</reference>
<keyword evidence="2" id="KW-0378">Hydrolase</keyword>
<feature type="region of interest" description="Disordered" evidence="4">
    <location>
        <begin position="240"/>
        <end position="276"/>
    </location>
</feature>
<dbReference type="InterPro" id="IPR011604">
    <property type="entry name" value="PDDEXK-like_dom_sf"/>
</dbReference>
<evidence type="ECO:0000313" key="6">
    <source>
        <dbReference type="EMBL" id="BDZ43508.1"/>
    </source>
</evidence>
<dbReference type="InterPro" id="IPR038726">
    <property type="entry name" value="PDDEXK_AddAB-type"/>
</dbReference>
<protein>
    <submittedName>
        <fullName evidence="6">Recombinase RecB</fullName>
    </submittedName>
</protein>
<proteinExistence type="predicted"/>
<name>A0ABM8G5V2_9CELL</name>
<evidence type="ECO:0000256" key="2">
    <source>
        <dbReference type="ARBA" id="ARBA00022806"/>
    </source>
</evidence>
<keyword evidence="2" id="KW-0547">Nucleotide-binding</keyword>
<keyword evidence="1" id="KW-0227">DNA damage</keyword>
<evidence type="ECO:0000256" key="1">
    <source>
        <dbReference type="ARBA" id="ARBA00022763"/>
    </source>
</evidence>
<evidence type="ECO:0000259" key="5">
    <source>
        <dbReference type="Pfam" id="PF12705"/>
    </source>
</evidence>
<dbReference type="InterPro" id="IPR011335">
    <property type="entry name" value="Restrct_endonuc-II-like"/>
</dbReference>
<keyword evidence="7" id="KW-1185">Reference proteome</keyword>
<gene>
    <name evidence="6" type="ORF">GCM10025865_28070</name>
</gene>
<dbReference type="EMBL" id="AP027729">
    <property type="protein sequence ID" value="BDZ43508.1"/>
    <property type="molecule type" value="Genomic_DNA"/>
</dbReference>
<keyword evidence="2" id="KW-0347">Helicase</keyword>
<evidence type="ECO:0000256" key="3">
    <source>
        <dbReference type="ARBA" id="ARBA00023204"/>
    </source>
</evidence>
<evidence type="ECO:0000256" key="4">
    <source>
        <dbReference type="SAM" id="MobiDB-lite"/>
    </source>
</evidence>
<sequence>MQCPQLFRFRSIDRLPEPPSEAATRGTLIHAVLERLYDAPLGERTLAAAVALLRPQWAVLQETDERCVDLFDDEASERAWLLGAEQLLATYFTLEDPNRLEPESRELRVETELEQGPAMRGIVDRIDVAPDGAVRVVDYKSGKSPREGYEGSALFQMRFYGLVLWRERGVLPKMLQLVYLGDGRVLRAEPTQRELEITEQKVRSLWASIQDAARTGQWSPRRSRLCDWCAHKTICPAFGGTPPEVSPEQVERTTGVRPAGSGAGAATDAEPRHETI</sequence>
<feature type="domain" description="PD-(D/E)XK endonuclease-like" evidence="5">
    <location>
        <begin position="2"/>
        <end position="236"/>
    </location>
</feature>
<dbReference type="SUPFAM" id="SSF52980">
    <property type="entry name" value="Restriction endonuclease-like"/>
    <property type="match status" value="1"/>
</dbReference>
<dbReference type="Pfam" id="PF12705">
    <property type="entry name" value="PDDEXK_1"/>
    <property type="match status" value="1"/>
</dbReference>